<sequence length="110" mass="12336">MNCAEHGPRLLSRGCASCKLRKKDVLRNNVSICRAEEILLTQCFAKKVSRVGPDIRKKFSDWALQHIRSQAQHVSLLRCQTDYSRPHVLASMPQISPPSSCKLSVHGSHS</sequence>
<reference evidence="2 3" key="1">
    <citation type="journal article" date="2012" name="G3 (Bethesda)">
        <title>Pichia sorbitophila, an interspecies yeast hybrid reveals early steps of genome resolution following polyploidization.</title>
        <authorList>
            <person name="Leh Louis V."/>
            <person name="Despons L."/>
            <person name="Friedrich A."/>
            <person name="Martin T."/>
            <person name="Durrens P."/>
            <person name="Casaregola S."/>
            <person name="Neuveglise C."/>
            <person name="Fairhead C."/>
            <person name="Marck C."/>
            <person name="Cruz J.A."/>
            <person name="Straub M.L."/>
            <person name="Kugler V."/>
            <person name="Sacerdot C."/>
            <person name="Uzunov Z."/>
            <person name="Thierry A."/>
            <person name="Weiss S."/>
            <person name="Bleykasten C."/>
            <person name="De Montigny J."/>
            <person name="Jacques N."/>
            <person name="Jung P."/>
            <person name="Lemaire M."/>
            <person name="Mallet S."/>
            <person name="Morel G."/>
            <person name="Richard G.F."/>
            <person name="Sarkar A."/>
            <person name="Savel G."/>
            <person name="Schacherer J."/>
            <person name="Seret M.L."/>
            <person name="Talla E."/>
            <person name="Samson G."/>
            <person name="Jubin C."/>
            <person name="Poulain J."/>
            <person name="Vacherie B."/>
            <person name="Barbe V."/>
            <person name="Pelletier E."/>
            <person name="Sherman D.J."/>
            <person name="Westhof E."/>
            <person name="Weissenbach J."/>
            <person name="Baret P.V."/>
            <person name="Wincker P."/>
            <person name="Gaillardin C."/>
            <person name="Dujon B."/>
            <person name="Souciet J.L."/>
        </authorList>
    </citation>
    <scope>NUCLEOTIDE SEQUENCE [LARGE SCALE GENOMIC DNA]</scope>
    <source>
        <strain evidence="3">ATCC MYA-4447 / BCRC 22081 / CBS 7064 / NBRC 10061 / NRRL Y-12695</strain>
    </source>
</reference>
<dbReference type="EMBL" id="FO082047">
    <property type="protein sequence ID" value="CCE85242.1"/>
    <property type="molecule type" value="Genomic_DNA"/>
</dbReference>
<dbReference type="HOGENOM" id="CLU_2171962_0_0_1"/>
<feature type="region of interest" description="Disordered" evidence="1">
    <location>
        <begin position="90"/>
        <end position="110"/>
    </location>
</feature>
<feature type="compositionally biased region" description="Polar residues" evidence="1">
    <location>
        <begin position="93"/>
        <end position="102"/>
    </location>
</feature>
<dbReference type="Proteomes" id="UP000005222">
    <property type="component" value="Chromosome M"/>
</dbReference>
<evidence type="ECO:0000313" key="3">
    <source>
        <dbReference type="Proteomes" id="UP000005222"/>
    </source>
</evidence>
<accession>G8Y3H4</accession>
<protein>
    <submittedName>
        <fullName evidence="2">Piso0_004824 protein</fullName>
    </submittedName>
</protein>
<proteinExistence type="predicted"/>
<keyword evidence="3" id="KW-1185">Reference proteome</keyword>
<evidence type="ECO:0000256" key="1">
    <source>
        <dbReference type="SAM" id="MobiDB-lite"/>
    </source>
</evidence>
<dbReference type="AlphaFoldDB" id="G8Y3H4"/>
<gene>
    <name evidence="2" type="primary">Piso0_004824</name>
    <name evidence="2" type="ORF">GNLVRS01_PISO0M01794g</name>
</gene>
<dbReference type="InParanoid" id="G8Y3H4"/>
<name>G8Y3H4_PICSO</name>
<organism evidence="2 3">
    <name type="scientific">Pichia sorbitophila (strain ATCC MYA-4447 / BCRC 22081 / CBS 7064 / NBRC 10061 / NRRL Y-12695)</name>
    <name type="common">Hybrid yeast</name>
    <dbReference type="NCBI Taxonomy" id="559304"/>
    <lineage>
        <taxon>Eukaryota</taxon>
        <taxon>Fungi</taxon>
        <taxon>Dikarya</taxon>
        <taxon>Ascomycota</taxon>
        <taxon>Saccharomycotina</taxon>
        <taxon>Pichiomycetes</taxon>
        <taxon>Debaryomycetaceae</taxon>
        <taxon>Millerozyma</taxon>
    </lineage>
</organism>
<evidence type="ECO:0000313" key="2">
    <source>
        <dbReference type="EMBL" id="CCE85242.1"/>
    </source>
</evidence>